<proteinExistence type="inferred from homology"/>
<sequence length="378" mass="41056">MHPSSSLTPRVLCVALQSRGLLTLRFDPSKNALSSITILDTNTKAGFKPGWLHLRGNKLDSMSREEFSVNDTSGGLFSFSVRSAYNHGSQPTEYGLDLINSVSSNGQGGVFVDVSRDGHSLTAANIDGSTVSIHPLSHNGTIGQATYIYHYSLTTPGPGAGDSQTQSNPHEAFFEPSGQFMFSPDRGADLLRVIDTRTYMYLVSEIDNTVHVFALDGLVNDVKKQERHEPQLKTTFKQLISTVGLAANRTAPANDLLASEVAISNDGRFCYVSNRDTTTLSLDNIAMFSVHPDPSSQTEPGHLVYLGHNSTYGKIPKHFNLSNDHENRYLAVGNEVSQSLVILERDHQSGFLSGVKDNISFGKLDIGQNLGPTAVVWG</sequence>
<dbReference type="PANTHER" id="PTHR30344:SF1">
    <property type="entry name" value="6-PHOSPHOGLUCONOLACTONASE"/>
    <property type="match status" value="1"/>
</dbReference>
<dbReference type="STRING" id="576137.A0A1L7X6N5"/>
<dbReference type="InterPro" id="IPR050282">
    <property type="entry name" value="Cycloisomerase_2"/>
</dbReference>
<name>A0A1L7X6N5_9HELO</name>
<evidence type="ECO:0000313" key="3">
    <source>
        <dbReference type="Proteomes" id="UP000184330"/>
    </source>
</evidence>
<evidence type="ECO:0000313" key="2">
    <source>
        <dbReference type="EMBL" id="CZR60685.1"/>
    </source>
</evidence>
<accession>A0A1L7X6N5</accession>
<gene>
    <name evidence="2" type="ORF">PAC_10581</name>
</gene>
<dbReference type="InterPro" id="IPR019405">
    <property type="entry name" value="Lactonase_7-beta_prop"/>
</dbReference>
<evidence type="ECO:0008006" key="4">
    <source>
        <dbReference type="Google" id="ProtNLM"/>
    </source>
</evidence>
<organism evidence="2 3">
    <name type="scientific">Phialocephala subalpina</name>
    <dbReference type="NCBI Taxonomy" id="576137"/>
    <lineage>
        <taxon>Eukaryota</taxon>
        <taxon>Fungi</taxon>
        <taxon>Dikarya</taxon>
        <taxon>Ascomycota</taxon>
        <taxon>Pezizomycotina</taxon>
        <taxon>Leotiomycetes</taxon>
        <taxon>Helotiales</taxon>
        <taxon>Mollisiaceae</taxon>
        <taxon>Phialocephala</taxon>
        <taxon>Phialocephala fortinii species complex</taxon>
    </lineage>
</organism>
<dbReference type="SUPFAM" id="SSF50974">
    <property type="entry name" value="Nitrous oxide reductase, N-terminal domain"/>
    <property type="match status" value="1"/>
</dbReference>
<evidence type="ECO:0000256" key="1">
    <source>
        <dbReference type="ARBA" id="ARBA00005564"/>
    </source>
</evidence>
<keyword evidence="3" id="KW-1185">Reference proteome</keyword>
<dbReference type="InterPro" id="IPR015943">
    <property type="entry name" value="WD40/YVTN_repeat-like_dom_sf"/>
</dbReference>
<dbReference type="EMBL" id="FJOG01000016">
    <property type="protein sequence ID" value="CZR60685.1"/>
    <property type="molecule type" value="Genomic_DNA"/>
</dbReference>
<protein>
    <recommendedName>
        <fullName evidence="4">6-phosphogluconolactonase</fullName>
    </recommendedName>
</protein>
<dbReference type="InterPro" id="IPR011045">
    <property type="entry name" value="N2O_reductase_N"/>
</dbReference>
<reference evidence="2 3" key="1">
    <citation type="submission" date="2016-03" db="EMBL/GenBank/DDBJ databases">
        <authorList>
            <person name="Ploux O."/>
        </authorList>
    </citation>
    <scope>NUCLEOTIDE SEQUENCE [LARGE SCALE GENOMIC DNA]</scope>
    <source>
        <strain evidence="2 3">UAMH 11012</strain>
    </source>
</reference>
<dbReference type="Proteomes" id="UP000184330">
    <property type="component" value="Unassembled WGS sequence"/>
</dbReference>
<dbReference type="GO" id="GO:0017057">
    <property type="term" value="F:6-phosphogluconolactonase activity"/>
    <property type="evidence" value="ECO:0007669"/>
    <property type="project" value="TreeGrafter"/>
</dbReference>
<dbReference type="OrthoDB" id="9972196at2759"/>
<dbReference type="Gene3D" id="2.130.10.10">
    <property type="entry name" value="YVTN repeat-like/Quinoprotein amine dehydrogenase"/>
    <property type="match status" value="2"/>
</dbReference>
<dbReference type="AlphaFoldDB" id="A0A1L7X6N5"/>
<dbReference type="Pfam" id="PF10282">
    <property type="entry name" value="Lactonase"/>
    <property type="match status" value="2"/>
</dbReference>
<comment type="similarity">
    <text evidence="1">Belongs to the cycloisomerase 2 family.</text>
</comment>
<dbReference type="PANTHER" id="PTHR30344">
    <property type="entry name" value="6-PHOSPHOGLUCONOLACTONASE-RELATED"/>
    <property type="match status" value="1"/>
</dbReference>